<reference evidence="1 2" key="1">
    <citation type="submission" date="2018-12" db="EMBL/GenBank/DDBJ databases">
        <authorList>
            <consortium name="Pathogen Informatics"/>
        </authorList>
    </citation>
    <scope>NUCLEOTIDE SEQUENCE [LARGE SCALE GENOMIC DNA]</scope>
    <source>
        <strain evidence="1 2">NCTC11466</strain>
    </source>
</reference>
<dbReference type="Proteomes" id="UP000274122">
    <property type="component" value="Chromosome"/>
</dbReference>
<evidence type="ECO:0000313" key="2">
    <source>
        <dbReference type="Proteomes" id="UP000274122"/>
    </source>
</evidence>
<sequence length="492" mass="51959">MAIPLRKDVQINPGVLPAGGSALDLNGLILTDNAYAPIGQVLTFTTKEDVSKYFGSLSEEYAMANVYFSGYNNSLKTPGALLFSAFNHAPVSAWLRGGSMAAVTLEQLKAMSGTLTITVDGTQHAATAVDLGAATSFANAADIIQTAIGSSVTVTFDTNQKAFIIKSATTGAASSISFASGTIAAPLKLTAGTGAVLSNGADVPSVADAMQSVLDNSQNWAFVTTSFETTEELALSLSSWVTGQNYRFGYVPYTMEASALVTGSADTLAFKIIAVNNYSNVVPVYGRNIHAASILGYVASLPFDRQEGRVTAKFRELSGLPAVVKTSAAYDALIANGYNFYGNYAQNKVVEDYWAAGTITGDFKWLDTFAFQMWLNATLAKDAIQVLKSNRSIPYNASGKAIIEASFADTINQGIAFGGIRTGVDLSSQQISEIQNAVGADISPSLIAKGYYLYIGDPTPTQRAERTSPPMTLWYCDGGAVQKITLASIEVQ</sequence>
<evidence type="ECO:0000313" key="1">
    <source>
        <dbReference type="EMBL" id="VEB99942.1"/>
    </source>
</evidence>
<dbReference type="KEGG" id="clap:NCTC11466_03483"/>
<dbReference type="OrthoDB" id="7494486at2"/>
<organism evidence="1 2">
    <name type="scientific">Cedecea lapagei</name>
    <dbReference type="NCBI Taxonomy" id="158823"/>
    <lineage>
        <taxon>Bacteria</taxon>
        <taxon>Pseudomonadati</taxon>
        <taxon>Pseudomonadota</taxon>
        <taxon>Gammaproteobacteria</taxon>
        <taxon>Enterobacterales</taxon>
        <taxon>Enterobacteriaceae</taxon>
        <taxon>Cedecea</taxon>
    </lineage>
</organism>
<dbReference type="RefSeq" id="WP_126357289.1">
    <property type="nucleotide sequence ID" value="NZ_LR134201.1"/>
</dbReference>
<dbReference type="AlphaFoldDB" id="A0A3S4JDH4"/>
<name>A0A3S4JDH4_9ENTR</name>
<proteinExistence type="predicted"/>
<gene>
    <name evidence="1" type="ORF">NCTC11466_03483</name>
</gene>
<dbReference type="EMBL" id="LR134201">
    <property type="protein sequence ID" value="VEB99942.1"/>
    <property type="molecule type" value="Genomic_DNA"/>
</dbReference>
<dbReference type="InterPro" id="IPR021808">
    <property type="entry name" value="DUF3383"/>
</dbReference>
<keyword evidence="2" id="KW-1185">Reference proteome</keyword>
<dbReference type="Pfam" id="PF11863">
    <property type="entry name" value="DUF3383"/>
    <property type="match status" value="1"/>
</dbReference>
<accession>A0A3S4JDH4</accession>
<protein>
    <submittedName>
        <fullName evidence="1">Protein of uncharacterized function (DUF3383)</fullName>
    </submittedName>
</protein>